<dbReference type="Pfam" id="PF13855">
    <property type="entry name" value="LRR_8"/>
    <property type="match status" value="3"/>
</dbReference>
<protein>
    <submittedName>
        <fullName evidence="6">Plant intracellular Ras-group-related LRR protein 3</fullName>
    </submittedName>
</protein>
<evidence type="ECO:0000313" key="5">
    <source>
        <dbReference type="Proteomes" id="UP000694853"/>
    </source>
</evidence>
<dbReference type="InterPro" id="IPR003591">
    <property type="entry name" value="Leu-rich_rpt_typical-subtyp"/>
</dbReference>
<reference evidence="6" key="2">
    <citation type="submission" date="2025-08" db="UniProtKB">
        <authorList>
            <consortium name="RefSeq"/>
        </authorList>
    </citation>
    <scope>IDENTIFICATION</scope>
    <source>
        <tissue evidence="6">Young leaves</tissue>
    </source>
</reference>
<dbReference type="SMART" id="SM00364">
    <property type="entry name" value="LRR_BAC"/>
    <property type="match status" value="7"/>
</dbReference>
<dbReference type="GeneID" id="113869716"/>
<dbReference type="InterPro" id="IPR050715">
    <property type="entry name" value="LRR-SigEffector_domain"/>
</dbReference>
<comment type="function">
    <text evidence="4">Leucine-rich repeat protein that likely mediates protein interactions, possibly in the context of signal transduction.</text>
</comment>
<evidence type="ECO:0000256" key="2">
    <source>
        <dbReference type="ARBA" id="ARBA00022737"/>
    </source>
</evidence>
<dbReference type="Pfam" id="PF00560">
    <property type="entry name" value="LRR_1"/>
    <property type="match status" value="1"/>
</dbReference>
<dbReference type="FunFam" id="3.80.10.10:FF:000405">
    <property type="entry name" value="Plant intracellular Ras-group-related LRR protein 4"/>
    <property type="match status" value="1"/>
</dbReference>
<keyword evidence="1" id="KW-0433">Leucine-rich repeat</keyword>
<dbReference type="PROSITE" id="PS51450">
    <property type="entry name" value="LRR"/>
    <property type="match status" value="3"/>
</dbReference>
<dbReference type="InterPro" id="IPR032675">
    <property type="entry name" value="LRR_dom_sf"/>
</dbReference>
<keyword evidence="2" id="KW-0677">Repeat</keyword>
<evidence type="ECO:0000256" key="4">
    <source>
        <dbReference type="ARBA" id="ARBA00037519"/>
    </source>
</evidence>
<dbReference type="SUPFAM" id="SSF52058">
    <property type="entry name" value="L domain-like"/>
    <property type="match status" value="1"/>
</dbReference>
<keyword evidence="5" id="KW-1185">Reference proteome</keyword>
<dbReference type="RefSeq" id="XP_027361974.1">
    <property type="nucleotide sequence ID" value="XM_027506173.1"/>
</dbReference>
<proteinExistence type="inferred from homology"/>
<accession>A0A8B8M428</accession>
<gene>
    <name evidence="6" type="primary">LOC113869716</name>
</gene>
<dbReference type="Proteomes" id="UP000694853">
    <property type="component" value="Unplaced"/>
</dbReference>
<dbReference type="KEGG" id="aprc:113869716"/>
<evidence type="ECO:0000256" key="3">
    <source>
        <dbReference type="ARBA" id="ARBA00023786"/>
    </source>
</evidence>
<dbReference type="PANTHER" id="PTHR45752">
    <property type="entry name" value="LEUCINE-RICH REPEAT-CONTAINING"/>
    <property type="match status" value="1"/>
</dbReference>
<dbReference type="OrthoDB" id="1668230at2759"/>
<comment type="similarity">
    <text evidence="3">Belongs to the SHOC2 family.</text>
</comment>
<dbReference type="SMART" id="SM00369">
    <property type="entry name" value="LRR_TYP"/>
    <property type="match status" value="7"/>
</dbReference>
<dbReference type="InterPro" id="IPR001611">
    <property type="entry name" value="Leu-rich_rpt"/>
</dbReference>
<organism evidence="5 6">
    <name type="scientific">Abrus precatorius</name>
    <name type="common">Indian licorice</name>
    <name type="synonym">Glycine abrus</name>
    <dbReference type="NCBI Taxonomy" id="3816"/>
    <lineage>
        <taxon>Eukaryota</taxon>
        <taxon>Viridiplantae</taxon>
        <taxon>Streptophyta</taxon>
        <taxon>Embryophyta</taxon>
        <taxon>Tracheophyta</taxon>
        <taxon>Spermatophyta</taxon>
        <taxon>Magnoliopsida</taxon>
        <taxon>eudicotyledons</taxon>
        <taxon>Gunneridae</taxon>
        <taxon>Pentapetalae</taxon>
        <taxon>rosids</taxon>
        <taxon>fabids</taxon>
        <taxon>Fabales</taxon>
        <taxon>Fabaceae</taxon>
        <taxon>Papilionoideae</taxon>
        <taxon>50 kb inversion clade</taxon>
        <taxon>NPAAA clade</taxon>
        <taxon>indigoferoid/millettioid clade</taxon>
        <taxon>Abreae</taxon>
        <taxon>Abrus</taxon>
    </lineage>
</organism>
<dbReference type="Gene3D" id="3.80.10.10">
    <property type="entry name" value="Ribonuclease Inhibitor"/>
    <property type="match status" value="2"/>
</dbReference>
<dbReference type="AlphaFoldDB" id="A0A8B8M428"/>
<evidence type="ECO:0000256" key="1">
    <source>
        <dbReference type="ARBA" id="ARBA00022614"/>
    </source>
</evidence>
<name>A0A8B8M428_ABRPR</name>
<sequence length="458" mass="51223">MNPNPNHFPILCYLLNQLDPHTYSPLPSELHQSLLTHFPHLNHPEVLPSLNHHVSDLNITHTLSLLRTLGPRPDPSAVAASRAKIAQPHVPDNDSHVYQALLRVEEMHENCAKQLRVAEERLVQVYQSCVAQSVDENVNEQVVGILRKAESEEVERVDLSGSHLRILPEAFGKIHGLVVLNLSRNQLEAIPDSIARLQKLVELDVSSNVLESLPDSIGLLINLKILNLSGNKLTALPESIALCRSLVELDASFNNLMCLPTNMGYGLVNLEKLLIHLNKIRFLPSSIGEMKSLRHLDVHFNELHGLPQSIGKLTNMEYLNVSSNFSDMTELPETLGDLVNLSELDLGNNQIRALPYTFSRLEKITKLNLDQNPIIVPPLEVVNQGVEAVKEFMAKWWLDLIEEQQQKSMAEAKTQQAQTGWLAWGSSLLNNVAGVSESVAEYFGARKAPRDPWLDQQL</sequence>
<evidence type="ECO:0000313" key="6">
    <source>
        <dbReference type="RefSeq" id="XP_027361974.1"/>
    </source>
</evidence>
<reference evidence="5" key="1">
    <citation type="journal article" date="2019" name="Toxins">
        <title>Detection of Abrin-Like and Prepropulchellin-Like Toxin Genes and Transcripts Using Whole Genome Sequencing and Full-Length Transcript Sequencing of Abrus precatorius.</title>
        <authorList>
            <person name="Hovde B.T."/>
            <person name="Daligault H.E."/>
            <person name="Hanschen E.R."/>
            <person name="Kunde Y.A."/>
            <person name="Johnson M.B."/>
            <person name="Starkenburg S.R."/>
            <person name="Johnson S.L."/>
        </authorList>
    </citation>
    <scope>NUCLEOTIDE SEQUENCE [LARGE SCALE GENOMIC DNA]</scope>
</reference>
<dbReference type="PANTHER" id="PTHR45752:SF63">
    <property type="entry name" value="PLANT INTRACELLULAR RAS-GROUP-RELATED LRR PROTEIN 3"/>
    <property type="match status" value="1"/>
</dbReference>